<protein>
    <submittedName>
        <fullName evidence="9">Suppressor of cytokine signaling 6</fullName>
    </submittedName>
</protein>
<dbReference type="PROSITE" id="PS50225">
    <property type="entry name" value="SOCS"/>
    <property type="match status" value="1"/>
</dbReference>
<dbReference type="InterPro" id="IPR000980">
    <property type="entry name" value="SH2"/>
</dbReference>
<dbReference type="GO" id="GO:0046854">
    <property type="term" value="P:phosphatidylinositol phosphate biosynthetic process"/>
    <property type="evidence" value="ECO:0007669"/>
    <property type="project" value="TreeGrafter"/>
</dbReference>
<organism evidence="9 10">
    <name type="scientific">Acropora cervicornis</name>
    <name type="common">Staghorn coral</name>
    <dbReference type="NCBI Taxonomy" id="6130"/>
    <lineage>
        <taxon>Eukaryota</taxon>
        <taxon>Metazoa</taxon>
        <taxon>Cnidaria</taxon>
        <taxon>Anthozoa</taxon>
        <taxon>Hexacorallia</taxon>
        <taxon>Scleractinia</taxon>
        <taxon>Astrocoeniina</taxon>
        <taxon>Acroporidae</taxon>
        <taxon>Acropora</taxon>
    </lineage>
</organism>
<feature type="compositionally biased region" description="Polar residues" evidence="6">
    <location>
        <begin position="39"/>
        <end position="54"/>
    </location>
</feature>
<evidence type="ECO:0000313" key="9">
    <source>
        <dbReference type="EMBL" id="KAK2553103.1"/>
    </source>
</evidence>
<feature type="compositionally biased region" description="Polar residues" evidence="6">
    <location>
        <begin position="105"/>
        <end position="140"/>
    </location>
</feature>
<dbReference type="AlphaFoldDB" id="A0AAD9Q1N8"/>
<feature type="compositionally biased region" description="Basic and acidic residues" evidence="6">
    <location>
        <begin position="146"/>
        <end position="156"/>
    </location>
</feature>
<accession>A0AAD9Q1N8</accession>
<dbReference type="GO" id="GO:0005942">
    <property type="term" value="C:phosphatidylinositol 3-kinase complex"/>
    <property type="evidence" value="ECO:0007669"/>
    <property type="project" value="TreeGrafter"/>
</dbReference>
<dbReference type="GO" id="GO:0009968">
    <property type="term" value="P:negative regulation of signal transduction"/>
    <property type="evidence" value="ECO:0007669"/>
    <property type="project" value="UniProtKB-KW"/>
</dbReference>
<keyword evidence="4 5" id="KW-0727">SH2 domain</keyword>
<dbReference type="PROSITE" id="PS50001">
    <property type="entry name" value="SH2"/>
    <property type="match status" value="1"/>
</dbReference>
<evidence type="ECO:0000256" key="1">
    <source>
        <dbReference type="ARBA" id="ARBA00022604"/>
    </source>
</evidence>
<comment type="caution">
    <text evidence="9">The sequence shown here is derived from an EMBL/GenBank/DDBJ whole genome shotgun (WGS) entry which is preliminary data.</text>
</comment>
<evidence type="ECO:0000259" key="7">
    <source>
        <dbReference type="PROSITE" id="PS50001"/>
    </source>
</evidence>
<feature type="compositionally biased region" description="Polar residues" evidence="6">
    <location>
        <begin position="64"/>
        <end position="73"/>
    </location>
</feature>
<keyword evidence="3" id="KW-0833">Ubl conjugation pathway</keyword>
<feature type="compositionally biased region" description="Basic and acidic residues" evidence="6">
    <location>
        <begin position="75"/>
        <end position="84"/>
    </location>
</feature>
<proteinExistence type="predicted"/>
<dbReference type="SMART" id="SM00253">
    <property type="entry name" value="SOCS"/>
    <property type="match status" value="1"/>
</dbReference>
<keyword evidence="2" id="KW-0734">Signal transduction inhibitor</keyword>
<feature type="compositionally biased region" description="Basic and acidic residues" evidence="6">
    <location>
        <begin position="224"/>
        <end position="238"/>
    </location>
</feature>
<evidence type="ECO:0000259" key="8">
    <source>
        <dbReference type="PROSITE" id="PS50225"/>
    </source>
</evidence>
<feature type="domain" description="SOCS box" evidence="8">
    <location>
        <begin position="371"/>
        <end position="412"/>
    </location>
</feature>
<feature type="region of interest" description="Disordered" evidence="6">
    <location>
        <begin position="1"/>
        <end position="156"/>
    </location>
</feature>
<name>A0AAD9Q1N8_ACRCE</name>
<evidence type="ECO:0000256" key="6">
    <source>
        <dbReference type="SAM" id="MobiDB-lite"/>
    </source>
</evidence>
<evidence type="ECO:0000256" key="2">
    <source>
        <dbReference type="ARBA" id="ARBA00022700"/>
    </source>
</evidence>
<feature type="compositionally biased region" description="Acidic residues" evidence="6">
    <location>
        <begin position="1"/>
        <end position="21"/>
    </location>
</feature>
<dbReference type="EMBL" id="JARQWQ010000080">
    <property type="protein sequence ID" value="KAK2553103.1"/>
    <property type="molecule type" value="Genomic_DNA"/>
</dbReference>
<dbReference type="PANTHER" id="PTHR10155:SF32">
    <property type="entry name" value="LP02169P"/>
    <property type="match status" value="1"/>
</dbReference>
<dbReference type="SUPFAM" id="SSF158235">
    <property type="entry name" value="SOCS box-like"/>
    <property type="match status" value="1"/>
</dbReference>
<dbReference type="Pfam" id="PF00017">
    <property type="entry name" value="SH2"/>
    <property type="match status" value="1"/>
</dbReference>
<sequence>MEGDQMGDEEPVYDVIDDSEDGTSKNSTKRAPVNRKISSESLAAKNTETGTESIISKLRRKFQRSSTLESSFHSPEARSSEGKLKSNRRRASTDIHGRAAASKETFPTTSKTRSSWIKSRSKTVSFGQSGSCKLQISKSDNMPMLDPEHTKNSCDVHEPNRSLLQELIAGGKDPAQNTPLHTKDDSVLPALPDRPSSPIPKPLRRRAKSLDEGLLEGKGVKIGKSCEADPQGDSREGKPSPSASKRGITDGKPGSLSANLENLSQCSWYWGPLTRAEADRKLDGKPDGSFLVRDSSHEFHLYSVSFRSKGRTLHSRIKYDKGRFGFATKSGLFQSSSSVVSFVNATMKIGPFYSSPSDFFWPSYPVHFLFPVSRFEEFPSLKHLCRIAIRCNSRSDKLHELPLPPKLRRYLKVENPYLPEAELNFMYRYV</sequence>
<reference evidence="9" key="2">
    <citation type="journal article" date="2023" name="Science">
        <title>Genomic signatures of disease resistance in endangered staghorn corals.</title>
        <authorList>
            <person name="Vollmer S.V."/>
            <person name="Selwyn J.D."/>
            <person name="Despard B.A."/>
            <person name="Roesel C.L."/>
        </authorList>
    </citation>
    <scope>NUCLEOTIDE SEQUENCE</scope>
    <source>
        <strain evidence="9">K2</strain>
    </source>
</reference>
<dbReference type="InterPro" id="IPR036860">
    <property type="entry name" value="SH2_dom_sf"/>
</dbReference>
<dbReference type="SMART" id="SM00969">
    <property type="entry name" value="SOCS_box"/>
    <property type="match status" value="1"/>
</dbReference>
<feature type="domain" description="SH2" evidence="7">
    <location>
        <begin position="268"/>
        <end position="340"/>
    </location>
</feature>
<dbReference type="Proteomes" id="UP001249851">
    <property type="component" value="Unassembled WGS sequence"/>
</dbReference>
<dbReference type="Pfam" id="PF07525">
    <property type="entry name" value="SOCS_box"/>
    <property type="match status" value="1"/>
</dbReference>
<dbReference type="SUPFAM" id="SSF55550">
    <property type="entry name" value="SH2 domain"/>
    <property type="match status" value="1"/>
</dbReference>
<evidence type="ECO:0000256" key="5">
    <source>
        <dbReference type="PROSITE-ProRule" id="PRU00191"/>
    </source>
</evidence>
<keyword evidence="10" id="KW-1185">Reference proteome</keyword>
<evidence type="ECO:0000256" key="3">
    <source>
        <dbReference type="ARBA" id="ARBA00022786"/>
    </source>
</evidence>
<evidence type="ECO:0000256" key="4">
    <source>
        <dbReference type="ARBA" id="ARBA00022999"/>
    </source>
</evidence>
<dbReference type="GO" id="GO:0035556">
    <property type="term" value="P:intracellular signal transduction"/>
    <property type="evidence" value="ECO:0007669"/>
    <property type="project" value="InterPro"/>
</dbReference>
<feature type="region of interest" description="Disordered" evidence="6">
    <location>
        <begin position="171"/>
        <end position="206"/>
    </location>
</feature>
<gene>
    <name evidence="9" type="ORF">P5673_025552</name>
</gene>
<feature type="region of interest" description="Disordered" evidence="6">
    <location>
        <begin position="219"/>
        <end position="256"/>
    </location>
</feature>
<dbReference type="InterPro" id="IPR001496">
    <property type="entry name" value="SOCS_box"/>
</dbReference>
<dbReference type="GO" id="GO:0046935">
    <property type="term" value="F:1-phosphatidylinositol-3-kinase regulator activity"/>
    <property type="evidence" value="ECO:0007669"/>
    <property type="project" value="TreeGrafter"/>
</dbReference>
<keyword evidence="1" id="KW-0341">Growth regulation</keyword>
<dbReference type="Gene3D" id="3.30.505.10">
    <property type="entry name" value="SH2 domain"/>
    <property type="match status" value="1"/>
</dbReference>
<dbReference type="CDD" id="cd03717">
    <property type="entry name" value="SOCS_SOCS_like"/>
    <property type="match status" value="1"/>
</dbReference>
<dbReference type="InterPro" id="IPR036036">
    <property type="entry name" value="SOCS_box-like_dom_sf"/>
</dbReference>
<reference evidence="9" key="1">
    <citation type="journal article" date="2023" name="G3 (Bethesda)">
        <title>Whole genome assembly and annotation of the endangered Caribbean coral Acropora cervicornis.</title>
        <authorList>
            <person name="Selwyn J.D."/>
            <person name="Vollmer S.V."/>
        </authorList>
    </citation>
    <scope>NUCLEOTIDE SEQUENCE</scope>
    <source>
        <strain evidence="9">K2</strain>
    </source>
</reference>
<dbReference type="SMART" id="SM00252">
    <property type="entry name" value="SH2"/>
    <property type="match status" value="1"/>
</dbReference>
<evidence type="ECO:0000313" key="10">
    <source>
        <dbReference type="Proteomes" id="UP001249851"/>
    </source>
</evidence>
<dbReference type="PANTHER" id="PTHR10155">
    <property type="entry name" value="PHOSPHATIDYLINOSITOL 3-KINASE REGULATORY SUBUNIT"/>
    <property type="match status" value="1"/>
</dbReference>